<feature type="compositionally biased region" description="Basic and acidic residues" evidence="2">
    <location>
        <begin position="289"/>
        <end position="306"/>
    </location>
</feature>
<proteinExistence type="predicted"/>
<name>A0ABP9XR72_9FUNG</name>
<evidence type="ECO:0000256" key="1">
    <source>
        <dbReference type="SAM" id="Coils"/>
    </source>
</evidence>
<evidence type="ECO:0000313" key="3">
    <source>
        <dbReference type="EMBL" id="GAA5797299.1"/>
    </source>
</evidence>
<feature type="compositionally biased region" description="Polar residues" evidence="2">
    <location>
        <begin position="214"/>
        <end position="223"/>
    </location>
</feature>
<dbReference type="EMBL" id="BAABUJ010000007">
    <property type="protein sequence ID" value="GAA5797299.1"/>
    <property type="molecule type" value="Genomic_DNA"/>
</dbReference>
<reference evidence="3 4" key="1">
    <citation type="submission" date="2024-04" db="EMBL/GenBank/DDBJ databases">
        <title>genome sequences of Mucor flavus KT1a and Helicostylum pulchrum KT1b strains isolation_sourced from the surface of a dry-aged beef.</title>
        <authorList>
            <person name="Toyotome T."/>
            <person name="Hosono M."/>
            <person name="Torimaru M."/>
            <person name="Fukuda K."/>
            <person name="Mikami N."/>
        </authorList>
    </citation>
    <scope>NUCLEOTIDE SEQUENCE [LARGE SCALE GENOMIC DNA]</scope>
    <source>
        <strain evidence="3 4">KT1b</strain>
    </source>
</reference>
<gene>
    <name evidence="3" type="ORF">HPULCUR_002680</name>
</gene>
<comment type="caution">
    <text evidence="3">The sequence shown here is derived from an EMBL/GenBank/DDBJ whole genome shotgun (WGS) entry which is preliminary data.</text>
</comment>
<dbReference type="Proteomes" id="UP001476247">
    <property type="component" value="Unassembled WGS sequence"/>
</dbReference>
<accession>A0ABP9XR72</accession>
<feature type="region of interest" description="Disordered" evidence="2">
    <location>
        <begin position="289"/>
        <end position="341"/>
    </location>
</feature>
<keyword evidence="1" id="KW-0175">Coiled coil</keyword>
<feature type="compositionally biased region" description="Polar residues" evidence="2">
    <location>
        <begin position="1"/>
        <end position="19"/>
    </location>
</feature>
<organism evidence="3 4">
    <name type="scientific">Helicostylum pulchrum</name>
    <dbReference type="NCBI Taxonomy" id="562976"/>
    <lineage>
        <taxon>Eukaryota</taxon>
        <taxon>Fungi</taxon>
        <taxon>Fungi incertae sedis</taxon>
        <taxon>Mucoromycota</taxon>
        <taxon>Mucoromycotina</taxon>
        <taxon>Mucoromycetes</taxon>
        <taxon>Mucorales</taxon>
        <taxon>Mucorineae</taxon>
        <taxon>Mucoraceae</taxon>
        <taxon>Helicostylum</taxon>
    </lineage>
</organism>
<feature type="region of interest" description="Disordered" evidence="2">
    <location>
        <begin position="102"/>
        <end position="267"/>
    </location>
</feature>
<feature type="compositionally biased region" description="Basic and acidic residues" evidence="2">
    <location>
        <begin position="107"/>
        <end position="124"/>
    </location>
</feature>
<evidence type="ECO:0000313" key="4">
    <source>
        <dbReference type="Proteomes" id="UP001476247"/>
    </source>
</evidence>
<feature type="coiled-coil region" evidence="1">
    <location>
        <begin position="42"/>
        <end position="89"/>
    </location>
</feature>
<evidence type="ECO:0000256" key="2">
    <source>
        <dbReference type="SAM" id="MobiDB-lite"/>
    </source>
</evidence>
<sequence length="341" mass="38124">MGKPSTPATPDSPSVSTTAVIDPDEAMRKKQERVRLWKEKKLAEEEAKKKLAIAAAEKEAQELKLKQQQLELKKQQEEEEAKKLEQEQEPQLLQQFAAMRKAAAEAAAKEEAAAADDENNKEGMDISEDNTTQHLETEEEEGNGKKWSLEDDSESEDDASMDIDGDELKKQEAKAEADKAAAEAERTFKPLQRSNNDDESKEDSILAKPKKSFLMSNLSTKPKNTMRMGFGLGKPMMMKKPTPPTVKKDVQPAQPTPVEKEPVDTVMEDSDEIDPLEAYMIDVHAETKKINEEDRIRMGKLKEPSANRRGSLMDDDDNLPDDSNIAENEEDIGSDPEDILA</sequence>
<feature type="compositionally biased region" description="Acidic residues" evidence="2">
    <location>
        <begin position="150"/>
        <end position="165"/>
    </location>
</feature>
<feature type="region of interest" description="Disordered" evidence="2">
    <location>
        <begin position="1"/>
        <end position="27"/>
    </location>
</feature>
<feature type="compositionally biased region" description="Basic and acidic residues" evidence="2">
    <location>
        <begin position="166"/>
        <end position="188"/>
    </location>
</feature>
<feature type="compositionally biased region" description="Acidic residues" evidence="2">
    <location>
        <begin position="327"/>
        <end position="341"/>
    </location>
</feature>
<feature type="compositionally biased region" description="Basic and acidic residues" evidence="2">
    <location>
        <begin position="195"/>
        <end position="205"/>
    </location>
</feature>
<keyword evidence="4" id="KW-1185">Reference proteome</keyword>
<protein>
    <submittedName>
        <fullName evidence="3">Uncharacterized protein</fullName>
    </submittedName>
</protein>